<evidence type="ECO:0000256" key="2">
    <source>
        <dbReference type="ARBA" id="ARBA00022692"/>
    </source>
</evidence>
<feature type="compositionally biased region" description="Polar residues" evidence="5">
    <location>
        <begin position="20"/>
        <end position="34"/>
    </location>
</feature>
<dbReference type="InterPro" id="IPR020846">
    <property type="entry name" value="MFS_dom"/>
</dbReference>
<feature type="region of interest" description="Disordered" evidence="5">
    <location>
        <begin position="20"/>
        <end position="41"/>
    </location>
</feature>
<dbReference type="PANTHER" id="PTHR23507:SF1">
    <property type="entry name" value="FI18259P1-RELATED"/>
    <property type="match status" value="1"/>
</dbReference>
<keyword evidence="4 6" id="KW-0472">Membrane</keyword>
<accession>G9N4C6</accession>
<keyword evidence="9" id="KW-1185">Reference proteome</keyword>
<name>G9N4C6_HYPVG</name>
<proteinExistence type="predicted"/>
<evidence type="ECO:0000256" key="1">
    <source>
        <dbReference type="ARBA" id="ARBA00004141"/>
    </source>
</evidence>
<keyword evidence="3 6" id="KW-1133">Transmembrane helix</keyword>
<evidence type="ECO:0000313" key="9">
    <source>
        <dbReference type="Proteomes" id="UP000007115"/>
    </source>
</evidence>
<evidence type="ECO:0000256" key="6">
    <source>
        <dbReference type="SAM" id="Phobius"/>
    </source>
</evidence>
<dbReference type="eggNOG" id="ENOG502QWBF">
    <property type="taxonomic scope" value="Eukaryota"/>
</dbReference>
<dbReference type="OrthoDB" id="194139at2759"/>
<feature type="transmembrane region" description="Helical" evidence="6">
    <location>
        <begin position="57"/>
        <end position="79"/>
    </location>
</feature>
<dbReference type="AlphaFoldDB" id="G9N4C6"/>
<dbReference type="InterPro" id="IPR011701">
    <property type="entry name" value="MFS"/>
</dbReference>
<dbReference type="HOGENOM" id="CLU_013756_4_1_1"/>
<dbReference type="VEuPathDB" id="FungiDB:TRIVIDRAFT_158459"/>
<feature type="transmembrane region" description="Helical" evidence="6">
    <location>
        <begin position="118"/>
        <end position="137"/>
    </location>
</feature>
<dbReference type="PROSITE" id="PS50850">
    <property type="entry name" value="MFS"/>
    <property type="match status" value="1"/>
</dbReference>
<dbReference type="GO" id="GO:0016020">
    <property type="term" value="C:membrane"/>
    <property type="evidence" value="ECO:0007669"/>
    <property type="project" value="UniProtKB-SubCell"/>
</dbReference>
<dbReference type="SUPFAM" id="SSF103473">
    <property type="entry name" value="MFS general substrate transporter"/>
    <property type="match status" value="1"/>
</dbReference>
<evidence type="ECO:0000256" key="3">
    <source>
        <dbReference type="ARBA" id="ARBA00022989"/>
    </source>
</evidence>
<dbReference type="InParanoid" id="G9N4C6"/>
<feature type="transmembrane region" description="Helical" evidence="6">
    <location>
        <begin position="178"/>
        <end position="203"/>
    </location>
</feature>
<evidence type="ECO:0000256" key="5">
    <source>
        <dbReference type="SAM" id="MobiDB-lite"/>
    </source>
</evidence>
<dbReference type="Gene3D" id="1.20.1250.20">
    <property type="entry name" value="MFS general substrate transporter like domains"/>
    <property type="match status" value="1"/>
</dbReference>
<evidence type="ECO:0000259" key="7">
    <source>
        <dbReference type="PROSITE" id="PS50850"/>
    </source>
</evidence>
<evidence type="ECO:0000256" key="4">
    <source>
        <dbReference type="ARBA" id="ARBA00023136"/>
    </source>
</evidence>
<dbReference type="OMA" id="SCLICWF"/>
<feature type="domain" description="Major facilitator superfamily (MFS) profile" evidence="7">
    <location>
        <begin position="66"/>
        <end position="518"/>
    </location>
</feature>
<dbReference type="EMBL" id="ABDF02000086">
    <property type="protein sequence ID" value="EHK18451.1"/>
    <property type="molecule type" value="Genomic_DNA"/>
</dbReference>
<feature type="transmembrane region" description="Helical" evidence="6">
    <location>
        <begin position="487"/>
        <end position="513"/>
    </location>
</feature>
<feature type="transmembrane region" description="Helical" evidence="6">
    <location>
        <begin position="400"/>
        <end position="418"/>
    </location>
</feature>
<dbReference type="InterPro" id="IPR036259">
    <property type="entry name" value="MFS_trans_sf"/>
</dbReference>
<feature type="transmembrane region" description="Helical" evidence="6">
    <location>
        <begin position="424"/>
        <end position="446"/>
    </location>
</feature>
<protein>
    <recommendedName>
        <fullName evidence="7">Major facilitator superfamily (MFS) profile domain-containing protein</fullName>
    </recommendedName>
</protein>
<dbReference type="Pfam" id="PF07690">
    <property type="entry name" value="MFS_1"/>
    <property type="match status" value="1"/>
</dbReference>
<comment type="subcellular location">
    <subcellularLocation>
        <location evidence="1">Membrane</location>
        <topology evidence="1">Multi-pass membrane protein</topology>
    </subcellularLocation>
</comment>
<evidence type="ECO:0000313" key="8">
    <source>
        <dbReference type="EMBL" id="EHK18451.1"/>
    </source>
</evidence>
<comment type="caution">
    <text evidence="8">The sequence shown here is derived from an EMBL/GenBank/DDBJ whole genome shotgun (WGS) entry which is preliminary data.</text>
</comment>
<feature type="transmembrane region" description="Helical" evidence="6">
    <location>
        <begin position="458"/>
        <end position="481"/>
    </location>
</feature>
<dbReference type="Proteomes" id="UP000007115">
    <property type="component" value="Unassembled WGS sequence"/>
</dbReference>
<feature type="transmembrane region" description="Helical" evidence="6">
    <location>
        <begin position="215"/>
        <end position="238"/>
    </location>
</feature>
<feature type="transmembrane region" description="Helical" evidence="6">
    <location>
        <begin position="149"/>
        <end position="172"/>
    </location>
</feature>
<feature type="transmembrane region" description="Helical" evidence="6">
    <location>
        <begin position="325"/>
        <end position="348"/>
    </location>
</feature>
<reference evidence="8 9" key="1">
    <citation type="journal article" date="2011" name="Genome Biol.">
        <title>Comparative genome sequence analysis underscores mycoparasitism as the ancestral life style of Trichoderma.</title>
        <authorList>
            <person name="Kubicek C.P."/>
            <person name="Herrera-Estrella A."/>
            <person name="Seidl-Seiboth V."/>
            <person name="Martinez D.A."/>
            <person name="Druzhinina I.S."/>
            <person name="Thon M."/>
            <person name="Zeilinger S."/>
            <person name="Casas-Flores S."/>
            <person name="Horwitz B.A."/>
            <person name="Mukherjee P.K."/>
            <person name="Mukherjee M."/>
            <person name="Kredics L."/>
            <person name="Alcaraz L.D."/>
            <person name="Aerts A."/>
            <person name="Antal Z."/>
            <person name="Atanasova L."/>
            <person name="Cervantes-Badillo M.G."/>
            <person name="Challacombe J."/>
            <person name="Chertkov O."/>
            <person name="McCluskey K."/>
            <person name="Coulpier F."/>
            <person name="Deshpande N."/>
            <person name="von Doehren H."/>
            <person name="Ebbole D.J."/>
            <person name="Esquivel-Naranjo E.U."/>
            <person name="Fekete E."/>
            <person name="Flipphi M."/>
            <person name="Glaser F."/>
            <person name="Gomez-Rodriguez E.Y."/>
            <person name="Gruber S."/>
            <person name="Han C."/>
            <person name="Henrissat B."/>
            <person name="Hermosa R."/>
            <person name="Hernandez-Onate M."/>
            <person name="Karaffa L."/>
            <person name="Kosti I."/>
            <person name="Le Crom S."/>
            <person name="Lindquist E."/>
            <person name="Lucas S."/>
            <person name="Luebeck M."/>
            <person name="Luebeck P.S."/>
            <person name="Margeot A."/>
            <person name="Metz B."/>
            <person name="Misra M."/>
            <person name="Nevalainen H."/>
            <person name="Omann M."/>
            <person name="Packer N."/>
            <person name="Perrone G."/>
            <person name="Uresti-Rivera E.E."/>
            <person name="Salamov A."/>
            <person name="Schmoll M."/>
            <person name="Seiboth B."/>
            <person name="Shapiro H."/>
            <person name="Sukno S."/>
            <person name="Tamayo-Ramos J.A."/>
            <person name="Tisch D."/>
            <person name="Wiest A."/>
            <person name="Wilkinson H.H."/>
            <person name="Zhang M."/>
            <person name="Coutinho P.M."/>
            <person name="Kenerley C.M."/>
            <person name="Monte E."/>
            <person name="Baker S.E."/>
            <person name="Grigoriev I.V."/>
        </authorList>
    </citation>
    <scope>NUCLEOTIDE SEQUENCE [LARGE SCALE GENOMIC DNA]</scope>
    <source>
        <strain evidence="9">Gv29-8 / FGSC 10586</strain>
    </source>
</reference>
<dbReference type="GO" id="GO:0022857">
    <property type="term" value="F:transmembrane transporter activity"/>
    <property type="evidence" value="ECO:0007669"/>
    <property type="project" value="InterPro"/>
</dbReference>
<sequence length="532" mass="57866">MTSEHTNSVSERTRLLSSVQNDDSNDLGNITHNGNSSDDVSNIDDNISDQIRISRRIAVAVLCLLLLLIVEFAATLLTISISQIEEGVLCRSFYPDVNNPATDLRCKSENVQSELSTIQGWGFTFAIIPGLITAVPYGVAADKYGRRVILSLSILGLLLVEAGVTIICRFPHIFPIRLIWLAALFTLIGGGTFVFNAMIFTIASDVSTEAQRSTVFFYVAAVAIGGKLISGPLAFMAVQHSVWLSVYIGLVCLLACVLLALAFPETRPLSAVETEETRNDDDGRSDTSASSNITKSRGLKMRIYDLLELEKLAILVKYFWENKRLGLLLLSLIFTTLGNYVTIILMQYTTKRFGWTWAKAGLLSSISAFVNLVLLAAILPALSQVLLFKYRLSPVAKDALLARAGMVALTIGAFGIGFSNTTAMLMTTLVIYSLGYGYESSLRSLLIALAGEQHTAMLFAAMSVLQNIGMLIAGPLMAWAFRVGLRWGGAWIGLPFISTGCLLTCATCIVFGVRLTDSTATRRNSRSSLYPD</sequence>
<organism evidence="8 9">
    <name type="scientific">Hypocrea virens (strain Gv29-8 / FGSC 10586)</name>
    <name type="common">Gliocladium virens</name>
    <name type="synonym">Trichoderma virens</name>
    <dbReference type="NCBI Taxonomy" id="413071"/>
    <lineage>
        <taxon>Eukaryota</taxon>
        <taxon>Fungi</taxon>
        <taxon>Dikarya</taxon>
        <taxon>Ascomycota</taxon>
        <taxon>Pezizomycotina</taxon>
        <taxon>Sordariomycetes</taxon>
        <taxon>Hypocreomycetidae</taxon>
        <taxon>Hypocreales</taxon>
        <taxon>Hypocreaceae</taxon>
        <taxon>Trichoderma</taxon>
    </lineage>
</organism>
<dbReference type="GeneID" id="25788412"/>
<dbReference type="RefSeq" id="XP_013952650.1">
    <property type="nucleotide sequence ID" value="XM_014097175.1"/>
</dbReference>
<dbReference type="PANTHER" id="PTHR23507">
    <property type="entry name" value="ZGC:174356"/>
    <property type="match status" value="1"/>
</dbReference>
<feature type="transmembrane region" description="Helical" evidence="6">
    <location>
        <begin position="244"/>
        <end position="263"/>
    </location>
</feature>
<feature type="transmembrane region" description="Helical" evidence="6">
    <location>
        <begin position="368"/>
        <end position="388"/>
    </location>
</feature>
<gene>
    <name evidence="8" type="ORF">TRIVIDRAFT_158459</name>
</gene>
<keyword evidence="2 6" id="KW-0812">Transmembrane</keyword>